<dbReference type="AlphaFoldDB" id="A0A7W7SYZ2"/>
<dbReference type="Proteomes" id="UP000542674">
    <property type="component" value="Unassembled WGS sequence"/>
</dbReference>
<sequence length="134" mass="14698">MTLVEEIYVEDSLGVASIELPKGFKPKRPHGMLVGVTAQWVASASDDDRRAVVAAVIRALPGVVDPCDEENFLRQVGSDQWWLGQVVLRLEYRDGEILLLPGSDGDFLHVVHPADSRDVSTVVTEVLRRYASGA</sequence>
<organism evidence="1 2">
    <name type="scientific">Saccharothrix violaceirubra</name>
    <dbReference type="NCBI Taxonomy" id="413306"/>
    <lineage>
        <taxon>Bacteria</taxon>
        <taxon>Bacillati</taxon>
        <taxon>Actinomycetota</taxon>
        <taxon>Actinomycetes</taxon>
        <taxon>Pseudonocardiales</taxon>
        <taxon>Pseudonocardiaceae</taxon>
        <taxon>Saccharothrix</taxon>
    </lineage>
</organism>
<gene>
    <name evidence="1" type="ORF">F4559_000808</name>
</gene>
<proteinExistence type="predicted"/>
<evidence type="ECO:0000313" key="1">
    <source>
        <dbReference type="EMBL" id="MBB4963449.1"/>
    </source>
</evidence>
<evidence type="ECO:0000313" key="2">
    <source>
        <dbReference type="Proteomes" id="UP000542674"/>
    </source>
</evidence>
<dbReference type="RefSeq" id="WP_184666226.1">
    <property type="nucleotide sequence ID" value="NZ_BAABAI010000036.1"/>
</dbReference>
<dbReference type="EMBL" id="JACHJS010000001">
    <property type="protein sequence ID" value="MBB4963449.1"/>
    <property type="molecule type" value="Genomic_DNA"/>
</dbReference>
<protein>
    <submittedName>
        <fullName evidence="1">Uncharacterized protein</fullName>
    </submittedName>
</protein>
<name>A0A7W7SYZ2_9PSEU</name>
<keyword evidence="2" id="KW-1185">Reference proteome</keyword>
<accession>A0A7W7SYZ2</accession>
<reference evidence="1 2" key="1">
    <citation type="submission" date="2020-08" db="EMBL/GenBank/DDBJ databases">
        <title>Sequencing the genomes of 1000 actinobacteria strains.</title>
        <authorList>
            <person name="Klenk H.-P."/>
        </authorList>
    </citation>
    <scope>NUCLEOTIDE SEQUENCE [LARGE SCALE GENOMIC DNA]</scope>
    <source>
        <strain evidence="1 2">DSM 45084</strain>
    </source>
</reference>
<comment type="caution">
    <text evidence="1">The sequence shown here is derived from an EMBL/GenBank/DDBJ whole genome shotgun (WGS) entry which is preliminary data.</text>
</comment>